<dbReference type="RefSeq" id="WP_004999583.1">
    <property type="nucleotide sequence ID" value="NZ_CH672427.1"/>
</dbReference>
<dbReference type="HOGENOM" id="CLU_060703_5_1_6"/>
<comment type="similarity">
    <text evidence="2 11">Belongs to the ABC-2 integral membrane protein family.</text>
</comment>
<keyword evidence="5" id="KW-0762">Sugar transport</keyword>
<gene>
    <name evidence="13" type="ORF">NB231_02828</name>
</gene>
<dbReference type="eggNOG" id="COG1682">
    <property type="taxonomic scope" value="Bacteria"/>
</dbReference>
<comment type="subcellular location">
    <subcellularLocation>
        <location evidence="11">Cell inner membrane</location>
        <topology evidence="11">Multi-pass membrane protein</topology>
    </subcellularLocation>
    <subcellularLocation>
        <location evidence="1">Cell membrane</location>
        <topology evidence="1">Multi-pass membrane protein</topology>
    </subcellularLocation>
</comment>
<evidence type="ECO:0000313" key="13">
    <source>
        <dbReference type="EMBL" id="EAR21666.1"/>
    </source>
</evidence>
<dbReference type="InterPro" id="IPR047817">
    <property type="entry name" value="ABC2_TM_bact-type"/>
</dbReference>
<feature type="transmembrane region" description="Helical" evidence="11">
    <location>
        <begin position="59"/>
        <end position="77"/>
    </location>
</feature>
<evidence type="ECO:0000256" key="11">
    <source>
        <dbReference type="RuleBase" id="RU361157"/>
    </source>
</evidence>
<dbReference type="PROSITE" id="PS51012">
    <property type="entry name" value="ABC_TM2"/>
    <property type="match status" value="1"/>
</dbReference>
<dbReference type="PANTHER" id="PTHR30413:SF10">
    <property type="entry name" value="CAPSULE POLYSACCHARIDE EXPORT INNER-MEMBRANE PROTEIN CTRC"/>
    <property type="match status" value="1"/>
</dbReference>
<evidence type="ECO:0000256" key="7">
    <source>
        <dbReference type="ARBA" id="ARBA00022903"/>
    </source>
</evidence>
<feature type="transmembrane region" description="Helical" evidence="11">
    <location>
        <begin position="114"/>
        <end position="132"/>
    </location>
</feature>
<reference evidence="13 14" key="1">
    <citation type="submission" date="2006-02" db="EMBL/GenBank/DDBJ databases">
        <authorList>
            <person name="Waterbury J."/>
            <person name="Ferriera S."/>
            <person name="Johnson J."/>
            <person name="Kravitz S."/>
            <person name="Halpern A."/>
            <person name="Remington K."/>
            <person name="Beeson K."/>
            <person name="Tran B."/>
            <person name="Rogers Y.-H."/>
            <person name="Friedman R."/>
            <person name="Venter J.C."/>
        </authorList>
    </citation>
    <scope>NUCLEOTIDE SEQUENCE [LARGE SCALE GENOMIC DNA]</scope>
    <source>
        <strain evidence="13 14">Nb-231</strain>
    </source>
</reference>
<dbReference type="Pfam" id="PF01061">
    <property type="entry name" value="ABC2_membrane"/>
    <property type="match status" value="1"/>
</dbReference>
<evidence type="ECO:0000313" key="14">
    <source>
        <dbReference type="Proteomes" id="UP000003374"/>
    </source>
</evidence>
<sequence>MRSSWLVTWSVWHALFMREALARTMANRFAWFWMFAEPVAFVVIMIAVRELLGRVRFATGAEFIPWLIVGLTGFFLFREGVLRSIGAVDANQGLFAYRQVKPVDPVLVRNTLEGILKTLVLVILIVGASLLGHDILPADPLGAILAWASLWLLGMGGGLIVAVGATLVPEFGVVTKLTMLPMFLLSGAMIPLHALPHDIQQYLLYNPVLHAVECLRLSFFAGYRSLAGVNLMYVWCWALPMIALGLALHIRFAMRLKAK</sequence>
<dbReference type="PRINTS" id="PR00164">
    <property type="entry name" value="ABC2TRNSPORT"/>
</dbReference>
<keyword evidence="8 11" id="KW-1133">Transmembrane helix</keyword>
<feature type="transmembrane region" description="Helical" evidence="11">
    <location>
        <begin position="32"/>
        <end position="52"/>
    </location>
</feature>
<keyword evidence="9" id="KW-0625">Polysaccharide transport</keyword>
<proteinExistence type="inferred from homology"/>
<evidence type="ECO:0000256" key="5">
    <source>
        <dbReference type="ARBA" id="ARBA00022597"/>
    </source>
</evidence>
<organism evidence="13 14">
    <name type="scientific">Nitrococcus mobilis Nb-231</name>
    <dbReference type="NCBI Taxonomy" id="314278"/>
    <lineage>
        <taxon>Bacteria</taxon>
        <taxon>Pseudomonadati</taxon>
        <taxon>Pseudomonadota</taxon>
        <taxon>Gammaproteobacteria</taxon>
        <taxon>Chromatiales</taxon>
        <taxon>Ectothiorhodospiraceae</taxon>
        <taxon>Nitrococcus</taxon>
    </lineage>
</organism>
<dbReference type="PANTHER" id="PTHR30413">
    <property type="entry name" value="INNER MEMBRANE TRANSPORT PERMEASE"/>
    <property type="match status" value="1"/>
</dbReference>
<keyword evidence="3 11" id="KW-0813">Transport</keyword>
<evidence type="ECO:0000256" key="8">
    <source>
        <dbReference type="ARBA" id="ARBA00022989"/>
    </source>
</evidence>
<feature type="transmembrane region" description="Helical" evidence="11">
    <location>
        <begin position="144"/>
        <end position="165"/>
    </location>
</feature>
<evidence type="ECO:0000256" key="4">
    <source>
        <dbReference type="ARBA" id="ARBA00022475"/>
    </source>
</evidence>
<keyword evidence="4 11" id="KW-1003">Cell membrane</keyword>
<evidence type="ECO:0000256" key="3">
    <source>
        <dbReference type="ARBA" id="ARBA00022448"/>
    </source>
</evidence>
<feature type="domain" description="ABC transmembrane type-2" evidence="12">
    <location>
        <begin position="29"/>
        <end position="252"/>
    </location>
</feature>
<accession>A4BRU5</accession>
<comment type="caution">
    <text evidence="13">The sequence shown here is derived from an EMBL/GenBank/DDBJ whole genome shotgun (WGS) entry which is preliminary data.</text>
</comment>
<dbReference type="STRING" id="314278.NB231_02828"/>
<keyword evidence="7" id="KW-0972">Capsule biogenesis/degradation</keyword>
<evidence type="ECO:0000256" key="10">
    <source>
        <dbReference type="ARBA" id="ARBA00023136"/>
    </source>
</evidence>
<evidence type="ECO:0000256" key="6">
    <source>
        <dbReference type="ARBA" id="ARBA00022692"/>
    </source>
</evidence>
<dbReference type="InterPro" id="IPR000412">
    <property type="entry name" value="ABC_2_transport"/>
</dbReference>
<dbReference type="AlphaFoldDB" id="A4BRU5"/>
<feature type="transmembrane region" description="Helical" evidence="11">
    <location>
        <begin position="177"/>
        <end position="195"/>
    </location>
</feature>
<feature type="transmembrane region" description="Helical" evidence="11">
    <location>
        <begin position="232"/>
        <end position="254"/>
    </location>
</feature>
<dbReference type="InterPro" id="IPR013525">
    <property type="entry name" value="ABC2_TM"/>
</dbReference>
<keyword evidence="14" id="KW-1185">Reference proteome</keyword>
<dbReference type="GO" id="GO:0140359">
    <property type="term" value="F:ABC-type transporter activity"/>
    <property type="evidence" value="ECO:0007669"/>
    <property type="project" value="InterPro"/>
</dbReference>
<dbReference type="GO" id="GO:0015920">
    <property type="term" value="P:lipopolysaccharide transport"/>
    <property type="evidence" value="ECO:0007669"/>
    <property type="project" value="TreeGrafter"/>
</dbReference>
<dbReference type="GO" id="GO:0015774">
    <property type="term" value="P:polysaccharide transport"/>
    <property type="evidence" value="ECO:0007669"/>
    <property type="project" value="UniProtKB-KW"/>
</dbReference>
<protein>
    <recommendedName>
        <fullName evidence="11">Transport permease protein</fullName>
    </recommendedName>
</protein>
<dbReference type="Proteomes" id="UP000003374">
    <property type="component" value="Unassembled WGS sequence"/>
</dbReference>
<evidence type="ECO:0000259" key="12">
    <source>
        <dbReference type="PROSITE" id="PS51012"/>
    </source>
</evidence>
<keyword evidence="10 11" id="KW-0472">Membrane</keyword>
<evidence type="ECO:0000256" key="2">
    <source>
        <dbReference type="ARBA" id="ARBA00007783"/>
    </source>
</evidence>
<dbReference type="EMBL" id="AAOF01000007">
    <property type="protein sequence ID" value="EAR21666.1"/>
    <property type="molecule type" value="Genomic_DNA"/>
</dbReference>
<dbReference type="GO" id="GO:0043190">
    <property type="term" value="C:ATP-binding cassette (ABC) transporter complex"/>
    <property type="evidence" value="ECO:0007669"/>
    <property type="project" value="InterPro"/>
</dbReference>
<evidence type="ECO:0000256" key="1">
    <source>
        <dbReference type="ARBA" id="ARBA00004651"/>
    </source>
</evidence>
<name>A4BRU5_9GAMM</name>
<dbReference type="OrthoDB" id="9814458at2"/>
<keyword evidence="6 11" id="KW-0812">Transmembrane</keyword>
<evidence type="ECO:0000256" key="9">
    <source>
        <dbReference type="ARBA" id="ARBA00023047"/>
    </source>
</evidence>